<dbReference type="PANTHER" id="PTHR31668">
    <property type="entry name" value="GLUCOSE TRANSPORT TRANSCRIPTION REGULATOR RGT1-RELATED-RELATED"/>
    <property type="match status" value="1"/>
</dbReference>
<dbReference type="GO" id="GO:0005634">
    <property type="term" value="C:nucleus"/>
    <property type="evidence" value="ECO:0007669"/>
    <property type="project" value="TreeGrafter"/>
</dbReference>
<evidence type="ECO:0000256" key="3">
    <source>
        <dbReference type="SAM" id="MobiDB-lite"/>
    </source>
</evidence>
<dbReference type="InterPro" id="IPR036864">
    <property type="entry name" value="Zn2-C6_fun-type_DNA-bd_sf"/>
</dbReference>
<dbReference type="GO" id="GO:0000981">
    <property type="term" value="F:DNA-binding transcription factor activity, RNA polymerase II-specific"/>
    <property type="evidence" value="ECO:0007669"/>
    <property type="project" value="InterPro"/>
</dbReference>
<dbReference type="SUPFAM" id="SSF57701">
    <property type="entry name" value="Zn2/Cys6 DNA-binding domain"/>
    <property type="match status" value="1"/>
</dbReference>
<dbReference type="GO" id="GO:0003677">
    <property type="term" value="F:DNA binding"/>
    <property type="evidence" value="ECO:0007669"/>
    <property type="project" value="InterPro"/>
</dbReference>
<gene>
    <name evidence="5" type="ORF">DDE83_002131</name>
</gene>
<evidence type="ECO:0000313" key="5">
    <source>
        <dbReference type="EMBL" id="RAR14557.1"/>
    </source>
</evidence>
<dbReference type="InterPro" id="IPR007219">
    <property type="entry name" value="XnlR_reg_dom"/>
</dbReference>
<dbReference type="Proteomes" id="UP000249619">
    <property type="component" value="Unassembled WGS sequence"/>
</dbReference>
<dbReference type="Pfam" id="PF00172">
    <property type="entry name" value="Zn_clus"/>
    <property type="match status" value="1"/>
</dbReference>
<dbReference type="GO" id="GO:0001080">
    <property type="term" value="P:nitrogen catabolite activation of transcription from RNA polymerase II promoter"/>
    <property type="evidence" value="ECO:0007669"/>
    <property type="project" value="TreeGrafter"/>
</dbReference>
<dbReference type="Gene3D" id="4.10.240.10">
    <property type="entry name" value="Zn(2)-C6 fungal-type DNA-binding domain"/>
    <property type="match status" value="1"/>
</dbReference>
<organism evidence="5 6">
    <name type="scientific">Stemphylium lycopersici</name>
    <name type="common">Tomato gray leaf spot disease fungus</name>
    <name type="synonym">Thyrospora lycopersici</name>
    <dbReference type="NCBI Taxonomy" id="183478"/>
    <lineage>
        <taxon>Eukaryota</taxon>
        <taxon>Fungi</taxon>
        <taxon>Dikarya</taxon>
        <taxon>Ascomycota</taxon>
        <taxon>Pezizomycotina</taxon>
        <taxon>Dothideomycetes</taxon>
        <taxon>Pleosporomycetidae</taxon>
        <taxon>Pleosporales</taxon>
        <taxon>Pleosporineae</taxon>
        <taxon>Pleosporaceae</taxon>
        <taxon>Stemphylium</taxon>
    </lineage>
</organism>
<comment type="caution">
    <text evidence="5">The sequence shown here is derived from an EMBL/GenBank/DDBJ whole genome shotgun (WGS) entry which is preliminary data.</text>
</comment>
<reference evidence="6" key="1">
    <citation type="submission" date="2018-05" db="EMBL/GenBank/DDBJ databases">
        <title>Draft genome sequence of Stemphylium lycopersici strain CIDEFI 213.</title>
        <authorList>
            <person name="Medina R."/>
            <person name="Franco M.E.E."/>
            <person name="Lucentini C.G."/>
            <person name="Saparrat M.C.N."/>
            <person name="Balatti P.A."/>
        </authorList>
    </citation>
    <scope>NUCLEOTIDE SEQUENCE [LARGE SCALE GENOMIC DNA]</scope>
    <source>
        <strain evidence="6">CIDEFI 213</strain>
    </source>
</reference>
<dbReference type="InterPro" id="IPR050797">
    <property type="entry name" value="Carb_Metab_Trans_Reg"/>
</dbReference>
<evidence type="ECO:0000256" key="1">
    <source>
        <dbReference type="ARBA" id="ARBA00022723"/>
    </source>
</evidence>
<dbReference type="PANTHER" id="PTHR31668:SF4">
    <property type="entry name" value="TRANSCRIPTIONAL ACTIVATOR PROTEIN DAL81"/>
    <property type="match status" value="1"/>
</dbReference>
<dbReference type="SMART" id="SM00066">
    <property type="entry name" value="GAL4"/>
    <property type="match status" value="1"/>
</dbReference>
<feature type="domain" description="Zn(2)-C6 fungal-type" evidence="4">
    <location>
        <begin position="32"/>
        <end position="64"/>
    </location>
</feature>
<evidence type="ECO:0000313" key="6">
    <source>
        <dbReference type="Proteomes" id="UP000249619"/>
    </source>
</evidence>
<proteinExistence type="predicted"/>
<dbReference type="GO" id="GO:0008270">
    <property type="term" value="F:zinc ion binding"/>
    <property type="evidence" value="ECO:0007669"/>
    <property type="project" value="InterPro"/>
</dbReference>
<feature type="region of interest" description="Disordered" evidence="3">
    <location>
        <begin position="18"/>
        <end position="39"/>
    </location>
</feature>
<name>A0A364NBI1_STELY</name>
<keyword evidence="6" id="KW-1185">Reference proteome</keyword>
<keyword evidence="1" id="KW-0479">Metal-binding</keyword>
<sequence length="715" mass="80571">MDFNPDVIFQPSTFFPPVASTQNATKPRSRRPCDPCRRRKSRCEVPDIDQPCLLCRFHHQECTFNENPPPRKRRALEINHSPEPSETLPNTLAYSPHSRGNSTTASTSPQNVPVRIRQDPPIDDYANLRGPSLLKTTLGLQTSKHSRLLGATSEYEQLLLVLDSHQIGSGPVATSEQSSLRRVDDTDATTFFSLPDVGTLNHQHDIPDLDAVEIAVAPHGSALIHLYFRIVHPSFPILHKNVFLEKYARTHREFSPPLLAAVYLLALNWWSYSSELASFQKPDVLYLEELALKSFSNIVHRPKLSTIQAGLLLLQRPGGDSWAMTTQLVGLGQDIGLHLDCTEWHIPGWERGLRKRLAWAMYMQDKWGSLVHGRPSHIIPIDWDAQPLNEDDFPENAADEDDEDGSTEVEKGRMLFCYMVELTQILAHILATFYTLKAEREFSRRAHEGVRSLLDAAKPLQLALRQWYADMPPTLKMQDIAARKLSSVGYLHLGYFAVEMTLHRRIIRSLSLADDQELRLICRQAAQTRLTSAMNFVQSLRPEHHQSFWYFASTYNFVLIGSFISLLWVTSDDNEESAGYRTKLDEYKWMLRVSSKSSDFIERALASMNTSTVTLVKNIAEGCDTREIISAHQSRSARRAPEDVVPAVVDSARCAIHEPILAEAGSGDKIRQASLDGIGIDEHLWFQALRESGSDGAYEAQSDGSLGISGYFEMS</sequence>
<dbReference type="PROSITE" id="PS50048">
    <property type="entry name" value="ZN2_CY6_FUNGAL_2"/>
    <property type="match status" value="1"/>
</dbReference>
<dbReference type="GO" id="GO:0006351">
    <property type="term" value="P:DNA-templated transcription"/>
    <property type="evidence" value="ECO:0007669"/>
    <property type="project" value="InterPro"/>
</dbReference>
<dbReference type="Pfam" id="PF04082">
    <property type="entry name" value="Fungal_trans"/>
    <property type="match status" value="1"/>
</dbReference>
<evidence type="ECO:0000256" key="2">
    <source>
        <dbReference type="ARBA" id="ARBA00023242"/>
    </source>
</evidence>
<dbReference type="InterPro" id="IPR001138">
    <property type="entry name" value="Zn2Cys6_DnaBD"/>
</dbReference>
<dbReference type="CDD" id="cd12148">
    <property type="entry name" value="fungal_TF_MHR"/>
    <property type="match status" value="1"/>
</dbReference>
<dbReference type="EMBL" id="QGDH01000021">
    <property type="protein sequence ID" value="RAR14557.1"/>
    <property type="molecule type" value="Genomic_DNA"/>
</dbReference>
<feature type="region of interest" description="Disordered" evidence="3">
    <location>
        <begin position="80"/>
        <end position="117"/>
    </location>
</feature>
<accession>A0A364NBI1</accession>
<dbReference type="PROSITE" id="PS00463">
    <property type="entry name" value="ZN2_CY6_FUNGAL_1"/>
    <property type="match status" value="1"/>
</dbReference>
<protein>
    <submittedName>
        <fullName evidence="5">Nitrogen regulatory protein otam</fullName>
    </submittedName>
</protein>
<dbReference type="AlphaFoldDB" id="A0A364NBI1"/>
<evidence type="ECO:0000259" key="4">
    <source>
        <dbReference type="PROSITE" id="PS50048"/>
    </source>
</evidence>
<feature type="compositionally biased region" description="Polar residues" evidence="3">
    <location>
        <begin position="82"/>
        <end position="111"/>
    </location>
</feature>
<dbReference type="SMART" id="SM00906">
    <property type="entry name" value="Fungal_trans"/>
    <property type="match status" value="1"/>
</dbReference>
<keyword evidence="2" id="KW-0539">Nucleus</keyword>
<dbReference type="STRING" id="183478.A0A364NBI1"/>